<name>F6DM18_DESRL</name>
<sequence>METIGKKQSTVNIQDLARAAAVEAVRLQRNEERQRIKRSRFQNTELLLKNYLSLLEHYENAKDKASDIMDLDDLDMDEVIVKAIKRSRIRTAIMINQIDVCLEILRLRMSAKGQPEKYEVIHRLYLDEARRHIELGELVRVIAEELHCGKDSVYRWKREMITELSILIFGVDGLRLDI</sequence>
<protein>
    <submittedName>
        <fullName evidence="1">Uncharacterized protein</fullName>
    </submittedName>
</protein>
<dbReference type="RefSeq" id="WP_013841131.1">
    <property type="nucleotide sequence ID" value="NC_015589.1"/>
</dbReference>
<dbReference type="KEGG" id="dru:Desru_1085"/>
<proteinExistence type="predicted"/>
<dbReference type="STRING" id="696281.Desru_1085"/>
<keyword evidence="2" id="KW-1185">Reference proteome</keyword>
<dbReference type="Proteomes" id="UP000009234">
    <property type="component" value="Chromosome"/>
</dbReference>
<organism evidence="1 2">
    <name type="scientific">Desulforamulus ruminis (strain ATCC 23193 / DSM 2154 / NCIMB 8452 / DL)</name>
    <name type="common">Desulfotomaculum ruminis</name>
    <dbReference type="NCBI Taxonomy" id="696281"/>
    <lineage>
        <taxon>Bacteria</taxon>
        <taxon>Bacillati</taxon>
        <taxon>Bacillota</taxon>
        <taxon>Clostridia</taxon>
        <taxon>Eubacteriales</taxon>
        <taxon>Peptococcaceae</taxon>
        <taxon>Desulforamulus</taxon>
    </lineage>
</organism>
<accession>F6DM18</accession>
<dbReference type="eggNOG" id="ENOG5033CK8">
    <property type="taxonomic scope" value="Bacteria"/>
</dbReference>
<reference evidence="1 2" key="2">
    <citation type="journal article" date="2012" name="Stand. Genomic Sci.">
        <title>Complete genome sequence of the sulfate-reducing firmicute Desulfotomaculum ruminis type strain (DL(T)).</title>
        <authorList>
            <person name="Spring S."/>
            <person name="Visser M."/>
            <person name="Lu M."/>
            <person name="Copeland A."/>
            <person name="Lapidus A."/>
            <person name="Lucas S."/>
            <person name="Cheng J.F."/>
            <person name="Han C."/>
            <person name="Tapia R."/>
            <person name="Goodwin L.A."/>
            <person name="Pitluck S."/>
            <person name="Ivanova N."/>
            <person name="Land M."/>
            <person name="Hauser L."/>
            <person name="Larimer F."/>
            <person name="Rohde M."/>
            <person name="Goker M."/>
            <person name="Detter J.C."/>
            <person name="Kyrpides N.C."/>
            <person name="Woyke T."/>
            <person name="Schaap P.J."/>
            <person name="Plugge C.M."/>
            <person name="Muyzer G."/>
            <person name="Kuever J."/>
            <person name="Pereira I.A."/>
            <person name="Parshina S.N."/>
            <person name="Bernier-Latmani R."/>
            <person name="Stams A.J."/>
            <person name="Klenk H.P."/>
        </authorList>
    </citation>
    <scope>NUCLEOTIDE SEQUENCE [LARGE SCALE GENOMIC DNA]</scope>
    <source>
        <strain evidence="2">ATCC 23193 / DSM 2154 / NCIB 8452 / DL</strain>
    </source>
</reference>
<dbReference type="AlphaFoldDB" id="F6DM18"/>
<evidence type="ECO:0000313" key="2">
    <source>
        <dbReference type="Proteomes" id="UP000009234"/>
    </source>
</evidence>
<dbReference type="HOGENOM" id="CLU_097117_2_0_9"/>
<evidence type="ECO:0000313" key="1">
    <source>
        <dbReference type="EMBL" id="AEG59360.1"/>
    </source>
</evidence>
<dbReference type="EMBL" id="CP002780">
    <property type="protein sequence ID" value="AEG59360.1"/>
    <property type="molecule type" value="Genomic_DNA"/>
</dbReference>
<reference evidence="2" key="1">
    <citation type="submission" date="2011-05" db="EMBL/GenBank/DDBJ databases">
        <title>Complete sequence of Desulfotomaculum ruminis DSM 2154.</title>
        <authorList>
            <person name="Lucas S."/>
            <person name="Copeland A."/>
            <person name="Lapidus A."/>
            <person name="Cheng J.-F."/>
            <person name="Goodwin L."/>
            <person name="Pitluck S."/>
            <person name="Lu M."/>
            <person name="Detter J.C."/>
            <person name="Han C."/>
            <person name="Tapia R."/>
            <person name="Land M."/>
            <person name="Hauser L."/>
            <person name="Kyrpides N."/>
            <person name="Ivanova N."/>
            <person name="Mikhailova N."/>
            <person name="Pagani I."/>
            <person name="Stams A.J.M."/>
            <person name="Plugge C.M."/>
            <person name="Muyzer G."/>
            <person name="Kuever J."/>
            <person name="Parshina S.N."/>
            <person name="Ivanova A.E."/>
            <person name="Nazina T.N."/>
            <person name="Brambilla E."/>
            <person name="Spring S."/>
            <person name="Klenk H.-P."/>
            <person name="Woyke T."/>
        </authorList>
    </citation>
    <scope>NUCLEOTIDE SEQUENCE [LARGE SCALE GENOMIC DNA]</scope>
    <source>
        <strain evidence="2">ATCC 23193 / DSM 2154 / NCIB 8452 / DL</strain>
    </source>
</reference>
<gene>
    <name evidence="1" type="ordered locus">Desru_1085</name>
</gene>